<proteinExistence type="predicted"/>
<sequence>MPEDTFREINSAKLRQWFTTFFNREELYTLCFDLNVDYENFPITDISKNAIARELITYIIQHKRQFDLLKACQAARPDVPWDEVFIGQDQENETTTEDGSGKPPYKGLSFFDEDDVTLFFGREKLTHKIVTYLNTHTFLAIVGNSGIGKSSLVRAGLIPALKGYDHASQNLLLPEDSAQWLDYIITPTNSPLEKLATSLASTVEEAIALRDKFEKDPRSFRYVANMLLKNHQGKRLLLVVDQFEELFTQCKNEDERQAFINNLMTAADPETPGQTTVVITLRADFYAKCDQYDTLREALAKNQEFIGPLSEKELRLAIEEPALREGWDFQPGLVDWILQEAKKDQGYLPLLSHALLKTWENRRGSTLTFDGYIRAGGLHGAIAQTAESVFEQFSKDEKPIAQNIFLRLTGIGDGKEGTRRRVSMLELIPESTKRASVENVLDKLIKERLVTVSKESVEIIHEALIREWPRLRSWLNEYSADLLIHRRLTEWATDWETHERHRDYLYTGLRLREAEAWEQATDFELNKTERHFLEASVVANRRRNQRQRAALVTFVILMVSLSLLFGFTQNRAATREGNLAGTSQALAGTSQASEQLANNALTRVSEQIVTTEAEKIRAEGAESLTGAQLLVSQGQSLFEEDPLLGLGLVLEGASQINNQAPDNVLINSLQQMAKQGRIGSFSNVENIYVSPDESWFMIDYFGSPGEIRNIQNNVLLTSLPYEIEKVFFSPDGTTFIIDYEQPLKINDTTPTPSPTSTPSPTPIPCITALCPVTGSSFTVPPSNGIVIKAFDGQLLDSGDEPLAELRQVNDTTKISTFEGLIDNVVYSPNGETFVIKRLLVLYGEFRKVSDEGEEGTRLVNVPKEIVSVNYSPDSSLFATLYREDSNFLTEIRHTTNGELFISNERNDYSFSPNGNSIITNLSSDPRVLFINEMEITSITQFRGQITQPVYFSPDGSVVVLDFNADPGLIYQLEAPKRVLVLDNEIKGIYFSPNGAMFIISYTNAPGEIRWVSEVEQSVLLNGLINNIYFSPDEKTFVVDYDKGDPVWELRRTVDGGVEMQGSRLENHPASLHEVKQVHFSSNDGAFLVSYVKDVRVGDLITTGQTYRDILLPSGISYASPSPDGKTLIIDYYESTGELRNFVNGEIIATFRNEIDISKGVDFSPDSSWFILNNKTGRSELWNTQLGTSILDLGIGVAGHFFIPDNQFLIVWYEGGQAYILDLAWLQAINEQGDSLEFNELLQQTCEGLLASRWFDEETLSPYLAGQSPNACP</sequence>
<dbReference type="InterPro" id="IPR027417">
    <property type="entry name" value="P-loop_NTPase"/>
</dbReference>
<evidence type="ECO:0000313" key="3">
    <source>
        <dbReference type="EMBL" id="VAW30412.1"/>
    </source>
</evidence>
<dbReference type="SUPFAM" id="SSF50978">
    <property type="entry name" value="WD40 repeat-like"/>
    <property type="match status" value="1"/>
</dbReference>
<dbReference type="Gene3D" id="3.40.50.300">
    <property type="entry name" value="P-loop containing nucleotide triphosphate hydrolases"/>
    <property type="match status" value="1"/>
</dbReference>
<feature type="domain" description="Novel STAND NTPase 1" evidence="2">
    <location>
        <begin position="104"/>
        <end position="502"/>
    </location>
</feature>
<dbReference type="SUPFAM" id="SSF50998">
    <property type="entry name" value="Quinoprotein alcohol dehydrogenase-like"/>
    <property type="match status" value="1"/>
</dbReference>
<dbReference type="InterPro" id="IPR011047">
    <property type="entry name" value="Quinoprotein_ADH-like_sf"/>
</dbReference>
<gene>
    <name evidence="3" type="ORF">MNBD_CHLOROFLEXI01-5097</name>
</gene>
<dbReference type="Pfam" id="PF19960">
    <property type="entry name" value="EAD7"/>
    <property type="match status" value="1"/>
</dbReference>
<dbReference type="InterPro" id="IPR036322">
    <property type="entry name" value="WD40_repeat_dom_sf"/>
</dbReference>
<name>A0A3B0UVH4_9ZZZZ</name>
<dbReference type="InterPro" id="IPR049052">
    <property type="entry name" value="nSTAND1"/>
</dbReference>
<dbReference type="SUPFAM" id="SSF52540">
    <property type="entry name" value="P-loop containing nucleoside triphosphate hydrolases"/>
    <property type="match status" value="1"/>
</dbReference>
<dbReference type="InterPro" id="IPR045435">
    <property type="entry name" value="EAD7"/>
</dbReference>
<evidence type="ECO:0000259" key="1">
    <source>
        <dbReference type="Pfam" id="PF19960"/>
    </source>
</evidence>
<accession>A0A3B0UVH4</accession>
<dbReference type="EMBL" id="UOEU01000051">
    <property type="protein sequence ID" value="VAW30412.1"/>
    <property type="molecule type" value="Genomic_DNA"/>
</dbReference>
<organism evidence="3">
    <name type="scientific">hydrothermal vent metagenome</name>
    <dbReference type="NCBI Taxonomy" id="652676"/>
    <lineage>
        <taxon>unclassified sequences</taxon>
        <taxon>metagenomes</taxon>
        <taxon>ecological metagenomes</taxon>
    </lineage>
</organism>
<dbReference type="AlphaFoldDB" id="A0A3B0UVH4"/>
<dbReference type="Gene3D" id="2.130.10.10">
    <property type="entry name" value="YVTN repeat-like/Quinoprotein amine dehydrogenase"/>
    <property type="match status" value="2"/>
</dbReference>
<dbReference type="InterPro" id="IPR015943">
    <property type="entry name" value="WD40/YVTN_repeat-like_dom_sf"/>
</dbReference>
<feature type="domain" description="Effector-associated" evidence="1">
    <location>
        <begin position="14"/>
        <end position="77"/>
    </location>
</feature>
<evidence type="ECO:0000259" key="2">
    <source>
        <dbReference type="Pfam" id="PF20703"/>
    </source>
</evidence>
<protein>
    <submittedName>
        <fullName evidence="3">High-affnity carbon uptake protein Hat/HatR</fullName>
    </submittedName>
</protein>
<reference evidence="3" key="1">
    <citation type="submission" date="2018-06" db="EMBL/GenBank/DDBJ databases">
        <authorList>
            <person name="Zhirakovskaya E."/>
        </authorList>
    </citation>
    <scope>NUCLEOTIDE SEQUENCE</scope>
</reference>
<dbReference type="Pfam" id="PF20703">
    <property type="entry name" value="nSTAND1"/>
    <property type="match status" value="1"/>
</dbReference>